<feature type="region of interest" description="Disordered" evidence="9">
    <location>
        <begin position="1"/>
        <end position="20"/>
    </location>
</feature>
<comment type="catalytic activity">
    <reaction evidence="7 8">
        <text>(R)-pantoate + beta-alanine + ATP = (R)-pantothenate + AMP + diphosphate + H(+)</text>
        <dbReference type="Rhea" id="RHEA:10912"/>
        <dbReference type="ChEBI" id="CHEBI:15378"/>
        <dbReference type="ChEBI" id="CHEBI:15980"/>
        <dbReference type="ChEBI" id="CHEBI:29032"/>
        <dbReference type="ChEBI" id="CHEBI:30616"/>
        <dbReference type="ChEBI" id="CHEBI:33019"/>
        <dbReference type="ChEBI" id="CHEBI:57966"/>
        <dbReference type="ChEBI" id="CHEBI:456215"/>
        <dbReference type="EC" id="6.3.2.1"/>
    </reaction>
</comment>
<dbReference type="EC" id="6.3.2.1" evidence="8"/>
<sequence>MRILRKPEDLPRTGPRPRGLVPTMGYLHEGHLELIRRSAAENAETVVSIFVNPLQFGAGEDYESYPRDLERDARLAEAAGADWIFHPDPAAMYPPGFATTVHVGGPLTERWEGERRPGHFDGVATVVTKLFNLVRPDRAYFGEKDYQQLQVVRRFTADLNLGVEIVPVPIVREPDGLARSSRNVYLTPAERPKATVLYRALLAVREAAAAGASPREAERAGARVLAEVPEFTPDYLAVVHPETLEPLQEWVPGARAVVAGRFPTVRLIDNMEVWNP</sequence>
<dbReference type="GO" id="GO:0004592">
    <property type="term" value="F:pantoate-beta-alanine ligase activity"/>
    <property type="evidence" value="ECO:0007669"/>
    <property type="project" value="UniProtKB-EC"/>
</dbReference>
<evidence type="ECO:0000313" key="10">
    <source>
        <dbReference type="EMBL" id="MBB6029876.1"/>
    </source>
</evidence>
<dbReference type="PANTHER" id="PTHR21299:SF1">
    <property type="entry name" value="PANTOATE--BETA-ALANINE LIGASE"/>
    <property type="match status" value="1"/>
</dbReference>
<keyword evidence="6 8" id="KW-0067">ATP-binding</keyword>
<dbReference type="InterPro" id="IPR003721">
    <property type="entry name" value="Pantoate_ligase"/>
</dbReference>
<evidence type="ECO:0000256" key="8">
    <source>
        <dbReference type="HAMAP-Rule" id="MF_00158"/>
    </source>
</evidence>
<keyword evidence="8" id="KW-0963">Cytoplasm</keyword>
<dbReference type="CDD" id="cd00560">
    <property type="entry name" value="PanC"/>
    <property type="match status" value="1"/>
</dbReference>
<name>A0ABR6P390_9DEIN</name>
<protein>
    <recommendedName>
        <fullName evidence="8">Pantothenate synthetase</fullName>
        <shortName evidence="8">PS</shortName>
        <ecNumber evidence="8">6.3.2.1</ecNumber>
    </recommendedName>
    <alternativeName>
        <fullName evidence="8">Pantoate--beta-alanine ligase</fullName>
    </alternativeName>
    <alternativeName>
        <fullName evidence="8">Pantoate-activating enzyme</fullName>
    </alternativeName>
</protein>
<dbReference type="EMBL" id="JACHEZ010000004">
    <property type="protein sequence ID" value="MBB6029876.1"/>
    <property type="molecule type" value="Genomic_DNA"/>
</dbReference>
<feature type="binding site" evidence="8">
    <location>
        <position position="55"/>
    </location>
    <ligand>
        <name>beta-alanine</name>
        <dbReference type="ChEBI" id="CHEBI:57966"/>
    </ligand>
</feature>
<dbReference type="PANTHER" id="PTHR21299">
    <property type="entry name" value="CYTIDYLATE KINASE/PANTOATE-BETA-ALANINE LIGASE"/>
    <property type="match status" value="1"/>
</dbReference>
<evidence type="ECO:0000256" key="7">
    <source>
        <dbReference type="ARBA" id="ARBA00048258"/>
    </source>
</evidence>
<comment type="function">
    <text evidence="8">Catalyzes the condensation of pantoate with beta-alanine in an ATP-dependent reaction via a pantoyl-adenylate intermediate.</text>
</comment>
<evidence type="ECO:0000256" key="6">
    <source>
        <dbReference type="ARBA" id="ARBA00022840"/>
    </source>
</evidence>
<feature type="compositionally biased region" description="Basic and acidic residues" evidence="9">
    <location>
        <begin position="1"/>
        <end position="11"/>
    </location>
</feature>
<evidence type="ECO:0000256" key="2">
    <source>
        <dbReference type="ARBA" id="ARBA00009256"/>
    </source>
</evidence>
<feature type="binding site" evidence="8">
    <location>
        <position position="55"/>
    </location>
    <ligand>
        <name>(R)-pantoate</name>
        <dbReference type="ChEBI" id="CHEBI:15980"/>
    </ligand>
</feature>
<dbReference type="Gene3D" id="3.40.50.620">
    <property type="entry name" value="HUPs"/>
    <property type="match status" value="1"/>
</dbReference>
<dbReference type="Proteomes" id="UP000587579">
    <property type="component" value="Unassembled WGS sequence"/>
</dbReference>
<evidence type="ECO:0000256" key="5">
    <source>
        <dbReference type="ARBA" id="ARBA00022741"/>
    </source>
</evidence>
<dbReference type="SUPFAM" id="SSF52374">
    <property type="entry name" value="Nucleotidylyl transferase"/>
    <property type="match status" value="1"/>
</dbReference>
<comment type="similarity">
    <text evidence="2 8">Belongs to the pantothenate synthetase family.</text>
</comment>
<dbReference type="RefSeq" id="WP_147147020.1">
    <property type="nucleotide sequence ID" value="NZ_JACHEZ010000004.1"/>
</dbReference>
<dbReference type="Gene3D" id="3.30.1300.10">
    <property type="entry name" value="Pantoate-beta-alanine ligase, C-terminal domain"/>
    <property type="match status" value="1"/>
</dbReference>
<keyword evidence="3 8" id="KW-0436">Ligase</keyword>
<dbReference type="NCBIfam" id="TIGR00018">
    <property type="entry name" value="panC"/>
    <property type="match status" value="1"/>
</dbReference>
<dbReference type="Pfam" id="PF02569">
    <property type="entry name" value="Pantoate_ligase"/>
    <property type="match status" value="1"/>
</dbReference>
<comment type="miscellaneous">
    <text evidence="8">The reaction proceeds by a bi uni uni bi ping pong mechanism.</text>
</comment>
<accession>A0ABR6P390</accession>
<organism evidence="10 11">
    <name type="scientific">Oceanithermus desulfurans</name>
    <dbReference type="NCBI Taxonomy" id="227924"/>
    <lineage>
        <taxon>Bacteria</taxon>
        <taxon>Thermotogati</taxon>
        <taxon>Deinococcota</taxon>
        <taxon>Deinococci</taxon>
        <taxon>Thermales</taxon>
        <taxon>Thermaceae</taxon>
        <taxon>Oceanithermus</taxon>
    </lineage>
</organism>
<keyword evidence="4 8" id="KW-0566">Pantothenate biosynthesis</keyword>
<feature type="binding site" evidence="8">
    <location>
        <begin position="24"/>
        <end position="31"/>
    </location>
    <ligand>
        <name>ATP</name>
        <dbReference type="ChEBI" id="CHEBI:30616"/>
    </ligand>
</feature>
<keyword evidence="5 8" id="KW-0547">Nucleotide-binding</keyword>
<proteinExistence type="inferred from homology"/>
<comment type="caution">
    <text evidence="10">The sequence shown here is derived from an EMBL/GenBank/DDBJ whole genome shotgun (WGS) entry which is preliminary data.</text>
</comment>
<comment type="pathway">
    <text evidence="1 8">Cofactor biosynthesis; (R)-pantothenate biosynthesis; (R)-pantothenate from (R)-pantoate and beta-alanine: step 1/1.</text>
</comment>
<dbReference type="HAMAP" id="MF_00158">
    <property type="entry name" value="PanC"/>
    <property type="match status" value="1"/>
</dbReference>
<dbReference type="InterPro" id="IPR014729">
    <property type="entry name" value="Rossmann-like_a/b/a_fold"/>
</dbReference>
<evidence type="ECO:0000256" key="4">
    <source>
        <dbReference type="ARBA" id="ARBA00022655"/>
    </source>
</evidence>
<feature type="binding site" evidence="8">
    <location>
        <begin position="179"/>
        <end position="182"/>
    </location>
    <ligand>
        <name>ATP</name>
        <dbReference type="ChEBI" id="CHEBI:30616"/>
    </ligand>
</feature>
<evidence type="ECO:0000256" key="1">
    <source>
        <dbReference type="ARBA" id="ARBA00004990"/>
    </source>
</evidence>
<comment type="subunit">
    <text evidence="8">Homodimer.</text>
</comment>
<reference evidence="10 11" key="1">
    <citation type="submission" date="2020-08" db="EMBL/GenBank/DDBJ databases">
        <title>Genomic Encyclopedia of Type Strains, Phase IV (KMG-IV): sequencing the most valuable type-strain genomes for metagenomic binning, comparative biology and taxonomic classification.</title>
        <authorList>
            <person name="Goeker M."/>
        </authorList>
    </citation>
    <scope>NUCLEOTIDE SEQUENCE [LARGE SCALE GENOMIC DNA]</scope>
    <source>
        <strain evidence="10 11">DSM 15757</strain>
    </source>
</reference>
<comment type="subcellular location">
    <subcellularLocation>
        <location evidence="8">Cytoplasm</location>
    </subcellularLocation>
</comment>
<evidence type="ECO:0000256" key="9">
    <source>
        <dbReference type="SAM" id="MobiDB-lite"/>
    </source>
</evidence>
<gene>
    <name evidence="8" type="primary">panC</name>
    <name evidence="10" type="ORF">HNQ05_001245</name>
</gene>
<feature type="binding site" evidence="8">
    <location>
        <begin position="142"/>
        <end position="145"/>
    </location>
    <ligand>
        <name>ATP</name>
        <dbReference type="ChEBI" id="CHEBI:30616"/>
    </ligand>
</feature>
<dbReference type="InterPro" id="IPR042176">
    <property type="entry name" value="Pantoate_ligase_C"/>
</dbReference>
<evidence type="ECO:0000256" key="3">
    <source>
        <dbReference type="ARBA" id="ARBA00022598"/>
    </source>
</evidence>
<keyword evidence="11" id="KW-1185">Reference proteome</keyword>
<feature type="active site" description="Proton donor" evidence="8">
    <location>
        <position position="31"/>
    </location>
</feature>
<feature type="binding site" evidence="8">
    <location>
        <position position="148"/>
    </location>
    <ligand>
        <name>(R)-pantoate</name>
        <dbReference type="ChEBI" id="CHEBI:15980"/>
    </ligand>
</feature>
<evidence type="ECO:0000313" key="11">
    <source>
        <dbReference type="Proteomes" id="UP000587579"/>
    </source>
</evidence>
<feature type="binding site" evidence="8">
    <location>
        <position position="171"/>
    </location>
    <ligand>
        <name>ATP</name>
        <dbReference type="ChEBI" id="CHEBI:30616"/>
    </ligand>
</feature>